<dbReference type="NCBIfam" id="TIGR00180">
    <property type="entry name" value="parB_part"/>
    <property type="match status" value="1"/>
</dbReference>
<evidence type="ECO:0000256" key="1">
    <source>
        <dbReference type="ARBA" id="ARBA00004453"/>
    </source>
</evidence>
<evidence type="ECO:0000256" key="7">
    <source>
        <dbReference type="ARBA" id="ARBA00023306"/>
    </source>
</evidence>
<dbReference type="CDD" id="cd16393">
    <property type="entry name" value="SPO0J_N"/>
    <property type="match status" value="1"/>
</dbReference>
<dbReference type="PROSITE" id="PS50943">
    <property type="entry name" value="HTH_CROC1"/>
    <property type="match status" value="1"/>
</dbReference>
<dbReference type="OrthoDB" id="9802051at2"/>
<reference evidence="9" key="2">
    <citation type="submission" date="2011-01" db="EMBL/GenBank/DDBJ databases">
        <title>The Non-contiguous Finished genome of Clostridium papyrosolvens.</title>
        <authorList>
            <person name="Lucas S."/>
            <person name="Copeland A."/>
            <person name="Lapidus A."/>
            <person name="Cheng J.-F."/>
            <person name="Goodwin L."/>
            <person name="Pitluck S."/>
            <person name="Misra M."/>
            <person name="Chertkov O."/>
            <person name="Detter J.C."/>
            <person name="Han C."/>
            <person name="Tapia R."/>
            <person name="Land M."/>
            <person name="Hauser L."/>
            <person name="Kyrpides N."/>
            <person name="Ivanova N."/>
            <person name="Pagani I."/>
            <person name="Mouttaki H."/>
            <person name="He Z."/>
            <person name="Zhou J."/>
            <person name="Hemme C.L."/>
            <person name="Woyke T."/>
        </authorList>
    </citation>
    <scope>NUCLEOTIDE SEQUENCE [LARGE SCALE GENOMIC DNA]</scope>
    <source>
        <strain evidence="9">DSM 2782</strain>
    </source>
</reference>
<evidence type="ECO:0000313" key="9">
    <source>
        <dbReference type="EMBL" id="EGD47669.1"/>
    </source>
</evidence>
<dbReference type="SUPFAM" id="SSF110849">
    <property type="entry name" value="ParB/Sulfiredoxin"/>
    <property type="match status" value="1"/>
</dbReference>
<keyword evidence="7" id="KW-0131">Cell cycle</keyword>
<dbReference type="InterPro" id="IPR003115">
    <property type="entry name" value="ParB_N"/>
</dbReference>
<dbReference type="FunFam" id="3.90.1530.30:FF:000001">
    <property type="entry name" value="Chromosome partitioning protein ParB"/>
    <property type="match status" value="1"/>
</dbReference>
<keyword evidence="4" id="KW-0132">Cell division</keyword>
<comment type="caution">
    <text evidence="9">The sequence shown here is derived from an EMBL/GenBank/DDBJ whole genome shotgun (WGS) entry which is preliminary data.</text>
</comment>
<dbReference type="Gene3D" id="1.10.10.2830">
    <property type="match status" value="1"/>
</dbReference>
<dbReference type="PANTHER" id="PTHR33375:SF8">
    <property type="entry name" value="NUCLEOID OCCLUSION PROTEIN"/>
    <property type="match status" value="1"/>
</dbReference>
<reference evidence="9" key="1">
    <citation type="submission" date="2009-07" db="EMBL/GenBank/DDBJ databases">
        <authorList>
            <consortium name="US DOE Joint Genome Institute (JGI-PGF)"/>
            <person name="Lucas S."/>
            <person name="Copeland A."/>
            <person name="Lapidus A."/>
            <person name="Glavina del Rio T."/>
            <person name="Tice H."/>
            <person name="Bruce D."/>
            <person name="Goodwin L."/>
            <person name="Pitluck S."/>
            <person name="Larimer F."/>
            <person name="Land M.L."/>
            <person name="Mouttaki H."/>
            <person name="He Z."/>
            <person name="Zhou J."/>
            <person name="Hemme C.L."/>
        </authorList>
    </citation>
    <scope>NUCLEOTIDE SEQUENCE [LARGE SCALE GENOMIC DNA]</scope>
    <source>
        <strain evidence="9">DSM 2782</strain>
    </source>
</reference>
<dbReference type="GO" id="GO:0005694">
    <property type="term" value="C:chromosome"/>
    <property type="evidence" value="ECO:0007669"/>
    <property type="project" value="TreeGrafter"/>
</dbReference>
<feature type="domain" description="HTH cro/C1-type" evidence="8">
    <location>
        <begin position="130"/>
        <end position="152"/>
    </location>
</feature>
<dbReference type="Proteomes" id="UP000003860">
    <property type="component" value="Unassembled WGS sequence"/>
</dbReference>
<gene>
    <name evidence="9" type="ORF">Cpap_2072</name>
</gene>
<keyword evidence="5" id="KW-0238">DNA-binding</keyword>
<evidence type="ECO:0000256" key="5">
    <source>
        <dbReference type="ARBA" id="ARBA00023125"/>
    </source>
</evidence>
<protein>
    <submittedName>
        <fullName evidence="9">ParB-like partition protein</fullName>
    </submittedName>
</protein>
<dbReference type="InterPro" id="IPR050336">
    <property type="entry name" value="Chromosome_partition/occlusion"/>
</dbReference>
<keyword evidence="10" id="KW-1185">Reference proteome</keyword>
<dbReference type="AlphaFoldDB" id="F1TCF2"/>
<evidence type="ECO:0000256" key="2">
    <source>
        <dbReference type="ARBA" id="ARBA00006295"/>
    </source>
</evidence>
<evidence type="ECO:0000256" key="4">
    <source>
        <dbReference type="ARBA" id="ARBA00022618"/>
    </source>
</evidence>
<sequence length="282" mass="32398">MLESKIQFTKQEKKEDQKNITYVGIDHIRPNPYQPRKQFNKMALEELCDSIKQYGVLQPINVRRLSHGTYELVAGERRLRAATMAGLQEIPAIIINVDDNDSAVMALIENLQREDLSYMEEAEGYSNLINEHGFTQEELAQKIGKSQSTIANKIRLLKLSPLIKKILSDNNLTERHARALLKLHDEQLQLKVLRLVCERGLNVKKTEELVERAIDKYSKNIKQRTTSEKKMTKAIKDVRIFVNTIKQAIDIMRQSGVNAKAAQVDRGEYIEFVVRVPKNNMA</sequence>
<proteinExistence type="inferred from homology"/>
<name>F1TCF2_9FIRM</name>
<dbReference type="GO" id="GO:0003677">
    <property type="term" value="F:DNA binding"/>
    <property type="evidence" value="ECO:0007669"/>
    <property type="project" value="UniProtKB-KW"/>
</dbReference>
<dbReference type="GO" id="GO:0007059">
    <property type="term" value="P:chromosome segregation"/>
    <property type="evidence" value="ECO:0007669"/>
    <property type="project" value="TreeGrafter"/>
</dbReference>
<evidence type="ECO:0000256" key="6">
    <source>
        <dbReference type="ARBA" id="ARBA00023210"/>
    </source>
</evidence>
<organism evidence="9 10">
    <name type="scientific">Ruminiclostridium papyrosolvens DSM 2782</name>
    <dbReference type="NCBI Taxonomy" id="588581"/>
    <lineage>
        <taxon>Bacteria</taxon>
        <taxon>Bacillati</taxon>
        <taxon>Bacillota</taxon>
        <taxon>Clostridia</taxon>
        <taxon>Eubacteriales</taxon>
        <taxon>Oscillospiraceae</taxon>
        <taxon>Ruminiclostridium</taxon>
    </lineage>
</organism>
<evidence type="ECO:0000256" key="3">
    <source>
        <dbReference type="ARBA" id="ARBA00022490"/>
    </source>
</evidence>
<accession>F1TCF2</accession>
<dbReference type="InterPro" id="IPR023705">
    <property type="entry name" value="Nucleoid_occlusion_protein"/>
</dbReference>
<keyword evidence="3" id="KW-0963">Cytoplasm</keyword>
<dbReference type="Gene3D" id="3.90.1530.30">
    <property type="match status" value="1"/>
</dbReference>
<dbReference type="GO" id="GO:0045881">
    <property type="term" value="P:positive regulation of sporulation resulting in formation of a cellular spore"/>
    <property type="evidence" value="ECO:0007669"/>
    <property type="project" value="TreeGrafter"/>
</dbReference>
<dbReference type="GO" id="GO:0009295">
    <property type="term" value="C:nucleoid"/>
    <property type="evidence" value="ECO:0007669"/>
    <property type="project" value="UniProtKB-SubCell"/>
</dbReference>
<dbReference type="Pfam" id="PF17762">
    <property type="entry name" value="HTH_ParB"/>
    <property type="match status" value="1"/>
</dbReference>
<comment type="subcellular location">
    <subcellularLocation>
        <location evidence="1">Cytoplasm</location>
        <location evidence="1">Nucleoid</location>
    </subcellularLocation>
</comment>
<dbReference type="Pfam" id="PF02195">
    <property type="entry name" value="ParB_N"/>
    <property type="match status" value="1"/>
</dbReference>
<dbReference type="SMART" id="SM00470">
    <property type="entry name" value="ParB"/>
    <property type="match status" value="1"/>
</dbReference>
<evidence type="ECO:0000259" key="8">
    <source>
        <dbReference type="PROSITE" id="PS50943"/>
    </source>
</evidence>
<dbReference type="PANTHER" id="PTHR33375">
    <property type="entry name" value="CHROMOSOME-PARTITIONING PROTEIN PARB-RELATED"/>
    <property type="match status" value="1"/>
</dbReference>
<dbReference type="FunFam" id="1.10.10.2830:FF:000001">
    <property type="entry name" value="Chromosome partitioning protein ParB"/>
    <property type="match status" value="1"/>
</dbReference>
<evidence type="ECO:0000313" key="10">
    <source>
        <dbReference type="Proteomes" id="UP000003860"/>
    </source>
</evidence>
<comment type="similarity">
    <text evidence="2">Belongs to the ParB family.</text>
</comment>
<dbReference type="InterPro" id="IPR001387">
    <property type="entry name" value="Cro/C1-type_HTH"/>
</dbReference>
<dbReference type="STRING" id="588581.Cpap_2072"/>
<dbReference type="InterPro" id="IPR036086">
    <property type="entry name" value="ParB/Sulfiredoxin_sf"/>
</dbReference>
<dbReference type="InterPro" id="IPR004437">
    <property type="entry name" value="ParB/RepB/Spo0J"/>
</dbReference>
<dbReference type="eggNOG" id="COG1475">
    <property type="taxonomic scope" value="Bacteria"/>
</dbReference>
<dbReference type="GO" id="GO:0000917">
    <property type="term" value="P:division septum assembly"/>
    <property type="evidence" value="ECO:0007669"/>
    <property type="project" value="UniProtKB-KW"/>
</dbReference>
<dbReference type="RefSeq" id="WP_004619005.1">
    <property type="nucleotide sequence ID" value="NZ_ACXX02000006.1"/>
</dbReference>
<dbReference type="InterPro" id="IPR041468">
    <property type="entry name" value="HTH_ParB/Spo0J"/>
</dbReference>
<keyword evidence="6" id="KW-0717">Septation</keyword>
<dbReference type="NCBIfam" id="TIGR04285">
    <property type="entry name" value="nucleoid_noc"/>
    <property type="match status" value="1"/>
</dbReference>
<dbReference type="EMBL" id="ACXX02000006">
    <property type="protein sequence ID" value="EGD47669.1"/>
    <property type="molecule type" value="Genomic_DNA"/>
</dbReference>